<reference evidence="1" key="1">
    <citation type="journal article" date="2022" name="bioRxiv">
        <title>Sequencing and chromosome-scale assembly of the giantPleurodeles waltlgenome.</title>
        <authorList>
            <person name="Brown T."/>
            <person name="Elewa A."/>
            <person name="Iarovenko S."/>
            <person name="Subramanian E."/>
            <person name="Araus A.J."/>
            <person name="Petzold A."/>
            <person name="Susuki M."/>
            <person name="Suzuki K.-i.T."/>
            <person name="Hayashi T."/>
            <person name="Toyoda A."/>
            <person name="Oliveira C."/>
            <person name="Osipova E."/>
            <person name="Leigh N.D."/>
            <person name="Simon A."/>
            <person name="Yun M.H."/>
        </authorList>
    </citation>
    <scope>NUCLEOTIDE SEQUENCE</scope>
    <source>
        <strain evidence="1">20211129_DDA</strain>
        <tissue evidence="1">Liver</tissue>
    </source>
</reference>
<name>A0AAV7L9C9_PLEWA</name>
<protein>
    <submittedName>
        <fullName evidence="1">Uncharacterized protein</fullName>
    </submittedName>
</protein>
<evidence type="ECO:0000313" key="1">
    <source>
        <dbReference type="EMBL" id="KAJ1086944.1"/>
    </source>
</evidence>
<sequence>MGFGIEQHLTSSCLIPHRARKEPWFSGPYTEVEQDMSHELRNLAPMSWCTLTRGHSSSMIPHRARKEPWFSGPYTEVEQDMSHGLRNLAPMSWCTLTSGH</sequence>
<comment type="caution">
    <text evidence="1">The sequence shown here is derived from an EMBL/GenBank/DDBJ whole genome shotgun (WGS) entry which is preliminary data.</text>
</comment>
<proteinExistence type="predicted"/>
<organism evidence="1 2">
    <name type="scientific">Pleurodeles waltl</name>
    <name type="common">Iberian ribbed newt</name>
    <dbReference type="NCBI Taxonomy" id="8319"/>
    <lineage>
        <taxon>Eukaryota</taxon>
        <taxon>Metazoa</taxon>
        <taxon>Chordata</taxon>
        <taxon>Craniata</taxon>
        <taxon>Vertebrata</taxon>
        <taxon>Euteleostomi</taxon>
        <taxon>Amphibia</taxon>
        <taxon>Batrachia</taxon>
        <taxon>Caudata</taxon>
        <taxon>Salamandroidea</taxon>
        <taxon>Salamandridae</taxon>
        <taxon>Pleurodelinae</taxon>
        <taxon>Pleurodeles</taxon>
    </lineage>
</organism>
<evidence type="ECO:0000313" key="2">
    <source>
        <dbReference type="Proteomes" id="UP001066276"/>
    </source>
</evidence>
<dbReference type="Proteomes" id="UP001066276">
    <property type="component" value="Chromosome 11"/>
</dbReference>
<keyword evidence="2" id="KW-1185">Reference proteome</keyword>
<dbReference type="EMBL" id="JANPWB010000015">
    <property type="protein sequence ID" value="KAJ1086944.1"/>
    <property type="molecule type" value="Genomic_DNA"/>
</dbReference>
<gene>
    <name evidence="1" type="ORF">NDU88_000139</name>
</gene>
<accession>A0AAV7L9C9</accession>
<dbReference type="AlphaFoldDB" id="A0AAV7L9C9"/>